<dbReference type="EC" id="2.7.13.3" evidence="2"/>
<evidence type="ECO:0000256" key="8">
    <source>
        <dbReference type="SAM" id="Phobius"/>
    </source>
</evidence>
<dbReference type="AlphaFoldDB" id="A0A553JJ42"/>
<evidence type="ECO:0000259" key="9">
    <source>
        <dbReference type="PROSITE" id="PS50109"/>
    </source>
</evidence>
<dbReference type="GO" id="GO:0000155">
    <property type="term" value="F:phosphorelay sensor kinase activity"/>
    <property type="evidence" value="ECO:0007669"/>
    <property type="project" value="InterPro"/>
</dbReference>
<feature type="compositionally biased region" description="Basic and acidic residues" evidence="7">
    <location>
        <begin position="147"/>
        <end position="158"/>
    </location>
</feature>
<dbReference type="OrthoDB" id="9809567at2"/>
<feature type="transmembrane region" description="Helical" evidence="8">
    <location>
        <begin position="335"/>
        <end position="358"/>
    </location>
</feature>
<dbReference type="GO" id="GO:0016036">
    <property type="term" value="P:cellular response to phosphate starvation"/>
    <property type="evidence" value="ECO:0007669"/>
    <property type="project" value="TreeGrafter"/>
</dbReference>
<comment type="catalytic activity">
    <reaction evidence="1">
        <text>ATP + protein L-histidine = ADP + protein N-phospho-L-histidine.</text>
        <dbReference type="EC" id="2.7.13.3"/>
    </reaction>
</comment>
<comment type="caution">
    <text evidence="10">The sequence shown here is derived from an EMBL/GenBank/DDBJ whole genome shotgun (WGS) entry which is preliminary data.</text>
</comment>
<dbReference type="InterPro" id="IPR003661">
    <property type="entry name" value="HisK_dim/P_dom"/>
</dbReference>
<dbReference type="PANTHER" id="PTHR45453:SF1">
    <property type="entry name" value="PHOSPHATE REGULON SENSOR PROTEIN PHOR"/>
    <property type="match status" value="1"/>
</dbReference>
<evidence type="ECO:0000256" key="5">
    <source>
        <dbReference type="ARBA" id="ARBA00022777"/>
    </source>
</evidence>
<dbReference type="InterPro" id="IPR036097">
    <property type="entry name" value="HisK_dim/P_sf"/>
</dbReference>
<dbReference type="GO" id="GO:0004721">
    <property type="term" value="F:phosphoprotein phosphatase activity"/>
    <property type="evidence" value="ECO:0007669"/>
    <property type="project" value="TreeGrafter"/>
</dbReference>
<keyword evidence="3" id="KW-0597">Phosphoprotein</keyword>
<dbReference type="InterPro" id="IPR050351">
    <property type="entry name" value="BphY/WalK/GraS-like"/>
</dbReference>
<evidence type="ECO:0000256" key="7">
    <source>
        <dbReference type="SAM" id="MobiDB-lite"/>
    </source>
</evidence>
<dbReference type="Pfam" id="PF00512">
    <property type="entry name" value="HisKA"/>
    <property type="match status" value="1"/>
</dbReference>
<keyword evidence="8" id="KW-0812">Transmembrane</keyword>
<feature type="domain" description="Histidine kinase" evidence="9">
    <location>
        <begin position="377"/>
        <end position="607"/>
    </location>
</feature>
<evidence type="ECO:0000256" key="6">
    <source>
        <dbReference type="ARBA" id="ARBA00023012"/>
    </source>
</evidence>
<dbReference type="SMART" id="SM00387">
    <property type="entry name" value="HATPase_c"/>
    <property type="match status" value="1"/>
</dbReference>
<evidence type="ECO:0000313" key="11">
    <source>
        <dbReference type="Proteomes" id="UP000318126"/>
    </source>
</evidence>
<keyword evidence="4" id="KW-0808">Transferase</keyword>
<dbReference type="SMART" id="SM00388">
    <property type="entry name" value="HisKA"/>
    <property type="match status" value="1"/>
</dbReference>
<dbReference type="GO" id="GO:0005886">
    <property type="term" value="C:plasma membrane"/>
    <property type="evidence" value="ECO:0007669"/>
    <property type="project" value="TreeGrafter"/>
</dbReference>
<dbReference type="Proteomes" id="UP000318126">
    <property type="component" value="Unassembled WGS sequence"/>
</dbReference>
<dbReference type="InterPro" id="IPR004358">
    <property type="entry name" value="Sig_transdc_His_kin-like_C"/>
</dbReference>
<keyword evidence="6" id="KW-0902">Two-component regulatory system</keyword>
<evidence type="ECO:0000256" key="3">
    <source>
        <dbReference type="ARBA" id="ARBA00022553"/>
    </source>
</evidence>
<dbReference type="PANTHER" id="PTHR45453">
    <property type="entry name" value="PHOSPHATE REGULON SENSOR PROTEIN PHOR"/>
    <property type="match status" value="1"/>
</dbReference>
<dbReference type="Gene3D" id="1.10.287.130">
    <property type="match status" value="1"/>
</dbReference>
<keyword evidence="8" id="KW-0472">Membrane</keyword>
<name>A0A553JJ42_SHEHA</name>
<sequence>MWSKMLFSDKPIVNYAQRLRRLRHVASGFLMILLVPFGALMYLGYQQLEKNNLNQYQVEASSLIEITNRILFKRRMLTNTLPVEAFDYYQQVFNPITRQSQRVLSPLSQLETAQPISWLAIKGLIGYFQYDSEGQFNSPVWPNPLSADERASADKDRANQQAPTPELKPDLSQKPDTELIMRKSAALNIYQIVSQSNEIQTMLRQGLKVDKQLFNVTFDVADYLIFYRVVSVAQQNRIQGYVVDRRPHLSQLFTELLQQSRFASPTLLTLEEVNYTHQIAYFFYENSADGQVQVSQPLQLDRQLQQQAIYSSRLRWPYSGYSVSLSTSTLPMTSVMMYSSVFIMLLMITILAACYGFYRLGVKQLALAEQRLNFVSSVSHELKTPLTSIRMYAEMLKEGTVISTAHQQDYYQFIYGESERLTRLINNILQLSALNNQQQNVQPEYTQLTILQDIIRSKTSTIIDKNSFVQNMIMEIADPEKVLLLVEQDAFAQVIINITDNTVKFFDQQKINDASRQKIDFTFRYHPKNKQMVQLEIRDYGEGITVEQQSKIFELFYRGGNELTRTTQGTGIGLALVNELVMAQQGEVKVERKAPGLAMLLSFQAKLRLTPMANLLHNKC</sequence>
<dbReference type="CDD" id="cd00082">
    <property type="entry name" value="HisKA"/>
    <property type="match status" value="1"/>
</dbReference>
<dbReference type="InterPro" id="IPR005467">
    <property type="entry name" value="His_kinase_dom"/>
</dbReference>
<dbReference type="SUPFAM" id="SSF55874">
    <property type="entry name" value="ATPase domain of HSP90 chaperone/DNA topoisomerase II/histidine kinase"/>
    <property type="match status" value="1"/>
</dbReference>
<dbReference type="EMBL" id="VKGK01000033">
    <property type="protein sequence ID" value="TRY12474.1"/>
    <property type="molecule type" value="Genomic_DNA"/>
</dbReference>
<keyword evidence="5" id="KW-0418">Kinase</keyword>
<dbReference type="InterPro" id="IPR003594">
    <property type="entry name" value="HATPase_dom"/>
</dbReference>
<accession>A0A553JJ42</accession>
<evidence type="ECO:0000256" key="2">
    <source>
        <dbReference type="ARBA" id="ARBA00012438"/>
    </source>
</evidence>
<gene>
    <name evidence="10" type="ORF">FN961_20795</name>
</gene>
<dbReference type="Gene3D" id="3.30.565.10">
    <property type="entry name" value="Histidine kinase-like ATPase, C-terminal domain"/>
    <property type="match status" value="1"/>
</dbReference>
<dbReference type="SUPFAM" id="SSF47384">
    <property type="entry name" value="Homodimeric domain of signal transducing histidine kinase"/>
    <property type="match status" value="1"/>
</dbReference>
<dbReference type="PROSITE" id="PS50109">
    <property type="entry name" value="HIS_KIN"/>
    <property type="match status" value="1"/>
</dbReference>
<evidence type="ECO:0000313" key="10">
    <source>
        <dbReference type="EMBL" id="TRY12474.1"/>
    </source>
</evidence>
<evidence type="ECO:0000256" key="1">
    <source>
        <dbReference type="ARBA" id="ARBA00000085"/>
    </source>
</evidence>
<dbReference type="Pfam" id="PF02518">
    <property type="entry name" value="HATPase_c"/>
    <property type="match status" value="1"/>
</dbReference>
<dbReference type="PRINTS" id="PR00344">
    <property type="entry name" value="BCTRLSENSOR"/>
</dbReference>
<feature type="region of interest" description="Disordered" evidence="7">
    <location>
        <begin position="141"/>
        <end position="174"/>
    </location>
</feature>
<proteinExistence type="predicted"/>
<feature type="transmembrane region" description="Helical" evidence="8">
    <location>
        <begin position="25"/>
        <end position="45"/>
    </location>
</feature>
<protein>
    <recommendedName>
        <fullName evidence="2">histidine kinase</fullName>
        <ecNumber evidence="2">2.7.13.3</ecNumber>
    </recommendedName>
</protein>
<keyword evidence="11" id="KW-1185">Reference proteome</keyword>
<dbReference type="CDD" id="cd00075">
    <property type="entry name" value="HATPase"/>
    <property type="match status" value="1"/>
</dbReference>
<dbReference type="RefSeq" id="WP_144042090.1">
    <property type="nucleotide sequence ID" value="NZ_BMPL01000033.1"/>
</dbReference>
<keyword evidence="8" id="KW-1133">Transmembrane helix</keyword>
<evidence type="ECO:0000256" key="4">
    <source>
        <dbReference type="ARBA" id="ARBA00022679"/>
    </source>
</evidence>
<reference evidence="11" key="1">
    <citation type="submission" date="2019-07" db="EMBL/GenBank/DDBJ databases">
        <title>Shewanella sp. YLB-08 draft genomic sequence.</title>
        <authorList>
            <person name="Yu L."/>
        </authorList>
    </citation>
    <scope>NUCLEOTIDE SEQUENCE [LARGE SCALE GENOMIC DNA]</scope>
    <source>
        <strain evidence="11">JCM 20706</strain>
    </source>
</reference>
<dbReference type="InterPro" id="IPR036890">
    <property type="entry name" value="HATPase_C_sf"/>
</dbReference>
<dbReference type="FunFam" id="1.10.287.130:FF:000001">
    <property type="entry name" value="Two-component sensor histidine kinase"/>
    <property type="match status" value="1"/>
</dbReference>
<organism evidence="10 11">
    <name type="scientific">Shewanella hanedai</name>
    <name type="common">Alteromonas hanedai</name>
    <dbReference type="NCBI Taxonomy" id="25"/>
    <lineage>
        <taxon>Bacteria</taxon>
        <taxon>Pseudomonadati</taxon>
        <taxon>Pseudomonadota</taxon>
        <taxon>Gammaproteobacteria</taxon>
        <taxon>Alteromonadales</taxon>
        <taxon>Shewanellaceae</taxon>
        <taxon>Shewanella</taxon>
    </lineage>
</organism>